<dbReference type="GO" id="GO:0061343">
    <property type="term" value="P:cell adhesion involved in heart morphogenesis"/>
    <property type="evidence" value="ECO:0007669"/>
    <property type="project" value="TreeGrafter"/>
</dbReference>
<dbReference type="GO" id="GO:0031012">
    <property type="term" value="C:extracellular matrix"/>
    <property type="evidence" value="ECO:0007669"/>
    <property type="project" value="TreeGrafter"/>
</dbReference>
<evidence type="ECO:0000313" key="2">
    <source>
        <dbReference type="Proteomes" id="UP000053858"/>
    </source>
</evidence>
<feature type="non-terminal residue" evidence="1">
    <location>
        <position position="201"/>
    </location>
</feature>
<feature type="non-terminal residue" evidence="1">
    <location>
        <position position="1"/>
    </location>
</feature>
<dbReference type="PANTHER" id="PTHR33395:SF22">
    <property type="entry name" value="REVERSE TRANSCRIPTASE DOMAIN-CONTAINING PROTEIN"/>
    <property type="match status" value="1"/>
</dbReference>
<dbReference type="EMBL" id="KL873356">
    <property type="protein sequence ID" value="KGL98476.1"/>
    <property type="molecule type" value="Genomic_DNA"/>
</dbReference>
<organism evidence="1 2">
    <name type="scientific">Charadrius vociferus</name>
    <name type="common">Killdeer</name>
    <name type="synonym">Aegialitis vocifera</name>
    <dbReference type="NCBI Taxonomy" id="50402"/>
    <lineage>
        <taxon>Eukaryota</taxon>
        <taxon>Metazoa</taxon>
        <taxon>Chordata</taxon>
        <taxon>Craniata</taxon>
        <taxon>Vertebrata</taxon>
        <taxon>Euteleostomi</taxon>
        <taxon>Archelosauria</taxon>
        <taxon>Archosauria</taxon>
        <taxon>Dinosauria</taxon>
        <taxon>Saurischia</taxon>
        <taxon>Theropoda</taxon>
        <taxon>Coelurosauria</taxon>
        <taxon>Aves</taxon>
        <taxon>Neognathae</taxon>
        <taxon>Neoaves</taxon>
        <taxon>Charadriiformes</taxon>
        <taxon>Charadriidae</taxon>
        <taxon>Charadrius</taxon>
    </lineage>
</organism>
<proteinExistence type="predicted"/>
<evidence type="ECO:0000313" key="1">
    <source>
        <dbReference type="EMBL" id="KGL98476.1"/>
    </source>
</evidence>
<dbReference type="GO" id="GO:0007508">
    <property type="term" value="P:larval heart development"/>
    <property type="evidence" value="ECO:0007669"/>
    <property type="project" value="TreeGrafter"/>
</dbReference>
<gene>
    <name evidence="1" type="ORF">N301_04641</name>
</gene>
<dbReference type="AlphaFoldDB" id="A0A0A0AX09"/>
<protein>
    <submittedName>
        <fullName evidence="1">Uncharacterized protein</fullName>
    </submittedName>
</protein>
<reference evidence="2" key="1">
    <citation type="journal article" date="2014" name="Science">
        <title>Comparative genomics reveals insights into avian genome evolution and adaptation.</title>
        <authorList>
            <consortium name="Avian Genome Consortium"/>
            <person name="Zhang G."/>
            <person name="Li C."/>
            <person name="Li Q."/>
            <person name="Li B."/>
            <person name="Larkin D.M."/>
            <person name="Lee C."/>
            <person name="Storz J.F."/>
            <person name="Antunes A."/>
            <person name="Greenwold M.J."/>
            <person name="Meredith R.W."/>
            <person name="Odeen A."/>
            <person name="Cui J."/>
            <person name="Zhou Q."/>
            <person name="Xu L."/>
            <person name="Pan H."/>
            <person name="Wang Z."/>
            <person name="Jin L."/>
            <person name="Zhang P."/>
            <person name="Hu H."/>
            <person name="Yang W."/>
            <person name="Hu J."/>
            <person name="Xiao J."/>
            <person name="Yang Z."/>
            <person name="Liu Y."/>
            <person name="Xie Q."/>
            <person name="Yu H."/>
            <person name="Lian J."/>
            <person name="Wen P."/>
            <person name="Zhang F."/>
            <person name="Li H."/>
            <person name="Zeng Y."/>
            <person name="Xiong Z."/>
            <person name="Liu S."/>
            <person name="Zhou L."/>
            <person name="Huang Z."/>
            <person name="An N."/>
            <person name="Wang J."/>
            <person name="Zheng Q."/>
            <person name="Xiong Y."/>
            <person name="Wang G."/>
            <person name="Wang B."/>
            <person name="Wang J."/>
            <person name="Fan Y."/>
            <person name="da Fonseca R.R."/>
            <person name="Alfaro-Nunez A."/>
            <person name="Schubert M."/>
            <person name="Orlando L."/>
            <person name="Mourier T."/>
            <person name="Howard J.T."/>
            <person name="Ganapathy G."/>
            <person name="Pfenning A."/>
            <person name="Whitney O."/>
            <person name="Rivas M.V."/>
            <person name="Hara E."/>
            <person name="Smith J."/>
            <person name="Farre M."/>
            <person name="Narayan J."/>
            <person name="Slavov G."/>
            <person name="Romanov M.N."/>
            <person name="Borges R."/>
            <person name="Machado J.P."/>
            <person name="Khan I."/>
            <person name="Springer M.S."/>
            <person name="Gatesy J."/>
            <person name="Hoffmann F.G."/>
            <person name="Opazo J.C."/>
            <person name="Hastad O."/>
            <person name="Sawyer R.H."/>
            <person name="Kim H."/>
            <person name="Kim K.W."/>
            <person name="Kim H.J."/>
            <person name="Cho S."/>
            <person name="Li N."/>
            <person name="Huang Y."/>
            <person name="Bruford M.W."/>
            <person name="Zhan X."/>
            <person name="Dixon A."/>
            <person name="Bertelsen M.F."/>
            <person name="Derryberry E."/>
            <person name="Warren W."/>
            <person name="Wilson R.K."/>
            <person name="Li S."/>
            <person name="Ray D.A."/>
            <person name="Green R.E."/>
            <person name="O'Brien S.J."/>
            <person name="Griffin D."/>
            <person name="Johnson W.E."/>
            <person name="Haussler D."/>
            <person name="Ryder O.A."/>
            <person name="Willerslev E."/>
            <person name="Graves G.R."/>
            <person name="Alstrom P."/>
            <person name="Fjeldsa J."/>
            <person name="Mindell D.P."/>
            <person name="Edwards S.V."/>
            <person name="Braun E.L."/>
            <person name="Rahbek C."/>
            <person name="Burt D.W."/>
            <person name="Houde P."/>
            <person name="Zhang Y."/>
            <person name="Yang H."/>
            <person name="Wang J."/>
            <person name="Jarvis E.D."/>
            <person name="Gilbert M.T."/>
            <person name="Wang J."/>
        </authorList>
    </citation>
    <scope>NUCLEOTIDE SEQUENCE [LARGE SCALE GENOMIC DNA]</scope>
</reference>
<accession>A0A0A0AX09</accession>
<sequence length="201" mass="23436">TLDFGRADFGLLKNLLGMIPWDEALQGRGAQESWSIFKDRLLQAQDRCIPTKRKAGRKARKPVWVNKELLDMTKRKKGAYREWKQGWIAWEEYRGIVGAARDRVRQAKPQIELNLSRDIRTNKKPFFKYVSEKRKTRENVGPLWKETQELVTRDREKAEVLNDFFASVFTGKDCSHTAYDTECKGEDWENGEPPTVGEDQV</sequence>
<keyword evidence="2" id="KW-1185">Reference proteome</keyword>
<name>A0A0A0AX09_CHAVO</name>
<dbReference type="Proteomes" id="UP000053858">
    <property type="component" value="Unassembled WGS sequence"/>
</dbReference>
<dbReference type="PANTHER" id="PTHR33395">
    <property type="entry name" value="TRANSCRIPTASE, PUTATIVE-RELATED-RELATED"/>
    <property type="match status" value="1"/>
</dbReference>